<accession>A0A520LU73</accession>
<comment type="similarity">
    <text evidence="1 4 5">Belongs to the universal ribosomal protein uL6 family.</text>
</comment>
<evidence type="ECO:0000256" key="6">
    <source>
        <dbReference type="RuleBase" id="RU003870"/>
    </source>
</evidence>
<keyword evidence="3 4" id="KW-0687">Ribonucleoprotein</keyword>
<feature type="domain" description="Large ribosomal subunit protein uL6 alpha-beta" evidence="7">
    <location>
        <begin position="11"/>
        <end position="82"/>
    </location>
</feature>
<gene>
    <name evidence="4" type="primary">rplF</name>
    <name evidence="8" type="ORF">EVB01_00065</name>
</gene>
<evidence type="ECO:0000256" key="4">
    <source>
        <dbReference type="HAMAP-Rule" id="MF_01365"/>
    </source>
</evidence>
<comment type="subunit">
    <text evidence="4">Part of the 50S ribosomal subunit.</text>
</comment>
<dbReference type="InterPro" id="IPR019906">
    <property type="entry name" value="Ribosomal_uL6_bac-type"/>
</dbReference>
<keyword evidence="4 6" id="KW-0694">RNA-binding</keyword>
<dbReference type="GO" id="GO:0019843">
    <property type="term" value="F:rRNA binding"/>
    <property type="evidence" value="ECO:0007669"/>
    <property type="project" value="UniProtKB-UniRule"/>
</dbReference>
<proteinExistence type="inferred from homology"/>
<reference evidence="8 9" key="1">
    <citation type="submission" date="2019-02" db="EMBL/GenBank/DDBJ databases">
        <title>Prokaryotic population dynamics and viral predation in marine succession experiment using metagenomics: the confinement effect.</title>
        <authorList>
            <person name="Haro-Moreno J.M."/>
            <person name="Rodriguez-Valera F."/>
            <person name="Lopez-Perez M."/>
        </authorList>
    </citation>
    <scope>NUCLEOTIDE SEQUENCE [LARGE SCALE GENOMIC DNA]</scope>
    <source>
        <strain evidence="8">MED-G168</strain>
    </source>
</reference>
<protein>
    <recommendedName>
        <fullName evidence="4">Large ribosomal subunit protein uL6</fullName>
    </recommendedName>
</protein>
<dbReference type="SUPFAM" id="SSF56053">
    <property type="entry name" value="Ribosomal protein L6"/>
    <property type="match status" value="2"/>
</dbReference>
<dbReference type="InterPro" id="IPR036789">
    <property type="entry name" value="Ribosomal_uL6-like_a/b-dom_sf"/>
</dbReference>
<evidence type="ECO:0000256" key="2">
    <source>
        <dbReference type="ARBA" id="ARBA00022980"/>
    </source>
</evidence>
<dbReference type="HAMAP" id="MF_01365_B">
    <property type="entry name" value="Ribosomal_uL6_B"/>
    <property type="match status" value="1"/>
</dbReference>
<feature type="domain" description="Large ribosomal subunit protein uL6 alpha-beta" evidence="7">
    <location>
        <begin position="90"/>
        <end position="164"/>
    </location>
</feature>
<dbReference type="AlphaFoldDB" id="A0A520LU73"/>
<evidence type="ECO:0000256" key="1">
    <source>
        <dbReference type="ARBA" id="ARBA00009356"/>
    </source>
</evidence>
<keyword evidence="4 6" id="KW-0699">rRNA-binding</keyword>
<organism evidence="8 9">
    <name type="scientific">SAR86 cluster bacterium</name>
    <dbReference type="NCBI Taxonomy" id="2030880"/>
    <lineage>
        <taxon>Bacteria</taxon>
        <taxon>Pseudomonadati</taxon>
        <taxon>Pseudomonadota</taxon>
        <taxon>Gammaproteobacteria</taxon>
        <taxon>SAR86 cluster</taxon>
    </lineage>
</organism>
<evidence type="ECO:0000256" key="5">
    <source>
        <dbReference type="RuleBase" id="RU003869"/>
    </source>
</evidence>
<keyword evidence="2 4" id="KW-0689">Ribosomal protein</keyword>
<comment type="function">
    <text evidence="4 6">This protein binds to the 23S rRNA, and is important in its secondary structure. It is located near the subunit interface in the base of the L7/L12 stalk, and near the tRNA binding site of the peptidyltransferase center.</text>
</comment>
<dbReference type="GO" id="GO:0022625">
    <property type="term" value="C:cytosolic large ribosomal subunit"/>
    <property type="evidence" value="ECO:0007669"/>
    <property type="project" value="UniProtKB-UniRule"/>
</dbReference>
<dbReference type="PROSITE" id="PS00525">
    <property type="entry name" value="RIBOSOMAL_L6_1"/>
    <property type="match status" value="1"/>
</dbReference>
<dbReference type="InterPro" id="IPR000702">
    <property type="entry name" value="Ribosomal_uL6-like"/>
</dbReference>
<dbReference type="PRINTS" id="PR00059">
    <property type="entry name" value="RIBOSOMALL6"/>
</dbReference>
<dbReference type="PANTHER" id="PTHR11655:SF14">
    <property type="entry name" value="LARGE RIBOSOMAL SUBUNIT PROTEIN UL6M"/>
    <property type="match status" value="1"/>
</dbReference>
<evidence type="ECO:0000259" key="7">
    <source>
        <dbReference type="Pfam" id="PF00347"/>
    </source>
</evidence>
<evidence type="ECO:0000313" key="8">
    <source>
        <dbReference type="EMBL" id="RZO12543.1"/>
    </source>
</evidence>
<dbReference type="InterPro" id="IPR020040">
    <property type="entry name" value="Ribosomal_uL6_a/b-dom"/>
</dbReference>
<dbReference type="Proteomes" id="UP000319023">
    <property type="component" value="Unassembled WGS sequence"/>
</dbReference>
<dbReference type="EMBL" id="SHBN01000001">
    <property type="protein sequence ID" value="RZO12543.1"/>
    <property type="molecule type" value="Genomic_DNA"/>
</dbReference>
<dbReference type="GO" id="GO:0002181">
    <property type="term" value="P:cytoplasmic translation"/>
    <property type="evidence" value="ECO:0007669"/>
    <property type="project" value="TreeGrafter"/>
</dbReference>
<dbReference type="FunFam" id="3.90.930.12:FF:000001">
    <property type="entry name" value="50S ribosomal protein L6"/>
    <property type="match status" value="1"/>
</dbReference>
<dbReference type="GO" id="GO:0003735">
    <property type="term" value="F:structural constituent of ribosome"/>
    <property type="evidence" value="ECO:0007669"/>
    <property type="project" value="UniProtKB-UniRule"/>
</dbReference>
<comment type="caution">
    <text evidence="8">The sequence shown here is derived from an EMBL/GenBank/DDBJ whole genome shotgun (WGS) entry which is preliminary data.</text>
</comment>
<dbReference type="PIRSF" id="PIRSF002162">
    <property type="entry name" value="Ribosomal_L6"/>
    <property type="match status" value="1"/>
</dbReference>
<dbReference type="NCBIfam" id="TIGR03654">
    <property type="entry name" value="L6_bact"/>
    <property type="match status" value="1"/>
</dbReference>
<dbReference type="Gene3D" id="3.90.930.12">
    <property type="entry name" value="Ribosomal protein L6, alpha-beta domain"/>
    <property type="match status" value="2"/>
</dbReference>
<evidence type="ECO:0000313" key="9">
    <source>
        <dbReference type="Proteomes" id="UP000319023"/>
    </source>
</evidence>
<dbReference type="PANTHER" id="PTHR11655">
    <property type="entry name" value="60S/50S RIBOSOMAL PROTEIN L6/L9"/>
    <property type="match status" value="1"/>
</dbReference>
<dbReference type="Pfam" id="PF00347">
    <property type="entry name" value="Ribosomal_L6"/>
    <property type="match status" value="2"/>
</dbReference>
<sequence length="180" mass="19313">MSRVAKNPVSIPSGVEIKLEDKMISVSGSKGKSDFTLPESVSASHADDVITISYDESSSESTALAGTARSLINNMVIGVSEGFQKTLLLVGVGYRAKASGKKLELTLGFSHPVHYDLPEQVEVETPSQTEVVLKSHDKQVLGQVAAEIRAFRPPEPYKGKGVKYADENIRRKEAKKAAGA</sequence>
<name>A0A520LU73_9GAMM</name>
<dbReference type="InterPro" id="IPR002358">
    <property type="entry name" value="Ribosomal_uL6_CS"/>
</dbReference>
<evidence type="ECO:0000256" key="3">
    <source>
        <dbReference type="ARBA" id="ARBA00023274"/>
    </source>
</evidence>